<dbReference type="SMART" id="SM00248">
    <property type="entry name" value="ANK"/>
    <property type="match status" value="3"/>
</dbReference>
<dbReference type="PANTHER" id="PTHR10039">
    <property type="entry name" value="AMELOGENIN"/>
    <property type="match status" value="1"/>
</dbReference>
<dbReference type="InterPro" id="IPR002110">
    <property type="entry name" value="Ankyrin_rpt"/>
</dbReference>
<dbReference type="InterPro" id="IPR056884">
    <property type="entry name" value="NPHP3-like_N"/>
</dbReference>
<evidence type="ECO:0000259" key="3">
    <source>
        <dbReference type="Pfam" id="PF24883"/>
    </source>
</evidence>
<organism evidence="5">
    <name type="scientific">Dissoconium aciculare CBS 342.82</name>
    <dbReference type="NCBI Taxonomy" id="1314786"/>
    <lineage>
        <taxon>Eukaryota</taxon>
        <taxon>Fungi</taxon>
        <taxon>Dikarya</taxon>
        <taxon>Ascomycota</taxon>
        <taxon>Pezizomycotina</taxon>
        <taxon>Dothideomycetes</taxon>
        <taxon>Dothideomycetidae</taxon>
        <taxon>Mycosphaerellales</taxon>
        <taxon>Dissoconiaceae</taxon>
        <taxon>Dissoconium</taxon>
    </lineage>
</organism>
<dbReference type="GeneID" id="54366736"/>
<dbReference type="Gene3D" id="1.25.40.20">
    <property type="entry name" value="Ankyrin repeat-containing domain"/>
    <property type="match status" value="2"/>
</dbReference>
<protein>
    <submittedName>
        <fullName evidence="5">Purine and uridine phosphorylase</fullName>
    </submittedName>
</protein>
<dbReference type="InterPro" id="IPR035994">
    <property type="entry name" value="Nucleoside_phosphorylase_sf"/>
</dbReference>
<dbReference type="Gene3D" id="3.40.50.300">
    <property type="entry name" value="P-loop containing nucleotide triphosphate hydrolases"/>
    <property type="match status" value="1"/>
</dbReference>
<dbReference type="Pfam" id="PF12796">
    <property type="entry name" value="Ank_2"/>
    <property type="match status" value="1"/>
</dbReference>
<sequence length="1005" mass="111305">MAVRAQDFAVAWIAALSHERAAAEAMFDEEFDDPPDDFAKSSGDVNAYSWGRIGKHYVVVVSLPAGEYGLAPAATIAQALRSSLPHIRVGLLVGIGAGVPGEFVNPDGTITVQRDIRLGDVVVSEPSGTSGGVVQMDLVKMSESDGKLVPRRIGSLDRPPMALRTALSKMKARHERKGSSIPFIIEKALRENVKMQTPYAHPGLKSVPPARDLYYFSSGEFVELDFREEPTIHYGVIGSSNQLVKSAAHRDQLVEGLTADGHDPLCLEMEAAGLMNSFPCLVIRGICDYADKHKNDDWQRYAAIVAAALAKDYLSFVQPVEVQQAAPLREVLQTLQQMQEGINDVSANVHKWNRISEIRELSSEQRRIRKWINASDPSTDLDQARKTHLKGSGQWFLAGPAFASWKTASKAMLWLYGIPGCGKTILSSSVIAALQADANQERGMNSALAFFFFSFSDVEKQTADQCVRSLIIQLSEQVLSRLDDVSKLFQANNDGAKQPTWDDLIRTLHTLLTRFQYVRIVLDALDECNARQPLLQMLANLANVDNVQTIVTSRDEADIREALSAQISPESVIVLRSAVVNEDIRSYVSHRLQSGKDFQRWRNHSTIQDEIKEALIDKADGMFRLVQCQLDQIALCITLPMLREALKELPDDLSDMYSRIVDQIPPQYRKTTIRLLQFLALSERPLRLDEAIDAIAVAIEPTPRFDLQDRMGDLGDIRRLCSSLIVLRDEYAAKRGTDEGLLEDRKHSIPPNEISVQLSHFSVKEYLLSSDVHKERSQFAPHVANAEVAKVSLAYLTNLDQNLTTAQIVQRYPLSAFAARYWTCFCVKAGPNDDLLNKLSIQVLGYGSKVYCTWLHLYDPDAVWNNEPWKDQEECRRRTVINPLYFAATTGLLPALQYILERGGDVNAQGGYYGNALQAASLGGHAEVVRLLLDKGADVNAQGEVVQLLLDEGAEVNAQGGLYGNALQAASVDGHAEIVGLLLDKGRRGQRAGRLVRQRPPGCIS</sequence>
<feature type="domain" description="Nephrocystin 3-like N-terminal" evidence="3">
    <location>
        <begin position="391"/>
        <end position="554"/>
    </location>
</feature>
<dbReference type="SUPFAM" id="SSF48403">
    <property type="entry name" value="Ankyrin repeat"/>
    <property type="match status" value="1"/>
</dbReference>
<keyword evidence="1" id="KW-0677">Repeat</keyword>
<dbReference type="GO" id="GO:0003824">
    <property type="term" value="F:catalytic activity"/>
    <property type="evidence" value="ECO:0007669"/>
    <property type="project" value="InterPro"/>
</dbReference>
<name>A0A6J3LSL8_9PEZI</name>
<gene>
    <name evidence="5" type="ORF">K489DRAFT_80094</name>
</gene>
<dbReference type="Pfam" id="PF24883">
    <property type="entry name" value="NPHP3_N"/>
    <property type="match status" value="1"/>
</dbReference>
<dbReference type="PANTHER" id="PTHR10039:SF16">
    <property type="entry name" value="GPI INOSITOL-DEACYLASE"/>
    <property type="match status" value="1"/>
</dbReference>
<accession>A0A6J3LSL8</accession>
<dbReference type="RefSeq" id="XP_033455831.1">
    <property type="nucleotide sequence ID" value="XM_033608935.1"/>
</dbReference>
<keyword evidence="2" id="KW-0040">ANK repeat</keyword>
<evidence type="ECO:0000313" key="4">
    <source>
        <dbReference type="Proteomes" id="UP000504637"/>
    </source>
</evidence>
<dbReference type="SUPFAM" id="SSF52540">
    <property type="entry name" value="P-loop containing nucleoside triphosphate hydrolases"/>
    <property type="match status" value="1"/>
</dbReference>
<proteinExistence type="predicted"/>
<reference evidence="5" key="2">
    <citation type="submission" date="2020-04" db="EMBL/GenBank/DDBJ databases">
        <authorList>
            <consortium name="NCBI Genome Project"/>
        </authorList>
    </citation>
    <scope>NUCLEOTIDE SEQUENCE</scope>
    <source>
        <strain evidence="5">CBS 342.82</strain>
    </source>
</reference>
<dbReference type="InterPro" id="IPR027417">
    <property type="entry name" value="P-loop_NTPase"/>
</dbReference>
<dbReference type="Proteomes" id="UP000504637">
    <property type="component" value="Unplaced"/>
</dbReference>
<feature type="repeat" description="ANK" evidence="2">
    <location>
        <begin position="879"/>
        <end position="911"/>
    </location>
</feature>
<dbReference type="OrthoDB" id="1577640at2759"/>
<reference evidence="5" key="3">
    <citation type="submission" date="2025-08" db="UniProtKB">
        <authorList>
            <consortium name="RefSeq"/>
        </authorList>
    </citation>
    <scope>IDENTIFICATION</scope>
    <source>
        <strain evidence="5">CBS 342.82</strain>
    </source>
</reference>
<evidence type="ECO:0000256" key="2">
    <source>
        <dbReference type="PROSITE-ProRule" id="PRU00023"/>
    </source>
</evidence>
<dbReference type="SUPFAM" id="SSF53167">
    <property type="entry name" value="Purine and uridine phosphorylases"/>
    <property type="match status" value="1"/>
</dbReference>
<dbReference type="PROSITE" id="PS50297">
    <property type="entry name" value="ANK_REP_REGION"/>
    <property type="match status" value="1"/>
</dbReference>
<dbReference type="Gene3D" id="3.40.50.1580">
    <property type="entry name" value="Nucleoside phosphorylase domain"/>
    <property type="match status" value="1"/>
</dbReference>
<dbReference type="AlphaFoldDB" id="A0A6J3LSL8"/>
<feature type="repeat" description="ANK" evidence="2">
    <location>
        <begin position="912"/>
        <end position="944"/>
    </location>
</feature>
<reference evidence="5" key="1">
    <citation type="submission" date="2020-01" db="EMBL/GenBank/DDBJ databases">
        <authorList>
            <consortium name="DOE Joint Genome Institute"/>
            <person name="Haridas S."/>
            <person name="Albert R."/>
            <person name="Binder M."/>
            <person name="Bloem J."/>
            <person name="Labutti K."/>
            <person name="Salamov A."/>
            <person name="Andreopoulos B."/>
            <person name="Baker S.E."/>
            <person name="Barry K."/>
            <person name="Bills G."/>
            <person name="Bluhm B.H."/>
            <person name="Cannon C."/>
            <person name="Castanera R."/>
            <person name="Culley D.E."/>
            <person name="Daum C."/>
            <person name="Ezra D."/>
            <person name="Gonzalez J.B."/>
            <person name="Henrissat B."/>
            <person name="Kuo A."/>
            <person name="Liang C."/>
            <person name="Lipzen A."/>
            <person name="Lutzoni F."/>
            <person name="Magnuson J."/>
            <person name="Mondo S."/>
            <person name="Nolan M."/>
            <person name="Ohm R."/>
            <person name="Pangilinan J."/>
            <person name="Park H.-J."/>
            <person name="Ramirez L."/>
            <person name="Alfaro M."/>
            <person name="Sun H."/>
            <person name="Tritt A."/>
            <person name="Yoshinaga Y."/>
            <person name="Zwiers L.-H."/>
            <person name="Turgeon B.G."/>
            <person name="Goodwin S.B."/>
            <person name="Spatafora J.W."/>
            <person name="Crous P.W."/>
            <person name="Grigoriev I.V."/>
        </authorList>
    </citation>
    <scope>NUCLEOTIDE SEQUENCE</scope>
    <source>
        <strain evidence="5">CBS 342.82</strain>
    </source>
</reference>
<keyword evidence="4" id="KW-1185">Reference proteome</keyword>
<evidence type="ECO:0000256" key="1">
    <source>
        <dbReference type="ARBA" id="ARBA00022737"/>
    </source>
</evidence>
<dbReference type="GO" id="GO:0009116">
    <property type="term" value="P:nucleoside metabolic process"/>
    <property type="evidence" value="ECO:0007669"/>
    <property type="project" value="InterPro"/>
</dbReference>
<dbReference type="InterPro" id="IPR036770">
    <property type="entry name" value="Ankyrin_rpt-contain_sf"/>
</dbReference>
<evidence type="ECO:0000313" key="5">
    <source>
        <dbReference type="RefSeq" id="XP_033455831.1"/>
    </source>
</evidence>
<dbReference type="PROSITE" id="PS50088">
    <property type="entry name" value="ANK_REPEAT"/>
    <property type="match status" value="2"/>
</dbReference>